<sequence length="210" mass="23261">MLTRLLVTLVVSAATLFPLSPALATERVNVEYSADQIIESEEGAMRTRIYSTPTKERREMTQGGASMFTIIRHDKNLNWTLMPEEKMYMEASGNPASSGTSDLSNYQVEQTALGEESLNGVVMHKSKIIMTGKDGTKMGGFMWTTKEGILAKIDAIAIEKGQKSRFKMEQTNIQIGKQPAELFEIPKGFEKLDMSGMGMGMDMLKGMMGR</sequence>
<accession>A0ABN7M943</accession>
<dbReference type="EMBL" id="CAJNBJ010000019">
    <property type="protein sequence ID" value="CAE6792376.1"/>
    <property type="molecule type" value="Genomic_DNA"/>
</dbReference>
<keyword evidence="1" id="KW-0732">Signal</keyword>
<comment type="caution">
    <text evidence="3">The sequence shown here is derived from an EMBL/GenBank/DDBJ whole genome shotgun (WGS) entry which is preliminary data.</text>
</comment>
<evidence type="ECO:0000259" key="2">
    <source>
        <dbReference type="Pfam" id="PF14371"/>
    </source>
</evidence>
<dbReference type="Pfam" id="PF14371">
    <property type="entry name" value="DUF4412"/>
    <property type="match status" value="1"/>
</dbReference>
<protein>
    <recommendedName>
        <fullName evidence="2">DUF4412 domain-containing protein</fullName>
    </recommendedName>
</protein>
<organism evidence="3 4">
    <name type="scientific">Nitrospira defluvii</name>
    <dbReference type="NCBI Taxonomy" id="330214"/>
    <lineage>
        <taxon>Bacteria</taxon>
        <taxon>Pseudomonadati</taxon>
        <taxon>Nitrospirota</taxon>
        <taxon>Nitrospiria</taxon>
        <taxon>Nitrospirales</taxon>
        <taxon>Nitrospiraceae</taxon>
        <taxon>Nitrospira</taxon>
    </lineage>
</organism>
<reference evidence="3 4" key="1">
    <citation type="submission" date="2021-02" db="EMBL/GenBank/DDBJ databases">
        <authorList>
            <person name="Han P."/>
        </authorList>
    </citation>
    <scope>NUCLEOTIDE SEQUENCE [LARGE SCALE GENOMIC DNA]</scope>
    <source>
        <strain evidence="3">Candidatus Nitrospira sp. ZN2</strain>
    </source>
</reference>
<feature type="signal peptide" evidence="1">
    <location>
        <begin position="1"/>
        <end position="24"/>
    </location>
</feature>
<proteinExistence type="predicted"/>
<gene>
    <name evidence="3" type="ORF">NSPZN2_60071</name>
</gene>
<dbReference type="InterPro" id="IPR025524">
    <property type="entry name" value="DUF4412"/>
</dbReference>
<evidence type="ECO:0000313" key="3">
    <source>
        <dbReference type="EMBL" id="CAE6792376.1"/>
    </source>
</evidence>
<keyword evidence="4" id="KW-1185">Reference proteome</keyword>
<feature type="domain" description="DUF4412" evidence="2">
    <location>
        <begin position="40"/>
        <end position="146"/>
    </location>
</feature>
<evidence type="ECO:0000256" key="1">
    <source>
        <dbReference type="SAM" id="SignalP"/>
    </source>
</evidence>
<name>A0ABN7M943_9BACT</name>
<dbReference type="RefSeq" id="WP_213043928.1">
    <property type="nucleotide sequence ID" value="NZ_CAJNBJ010000019.1"/>
</dbReference>
<evidence type="ECO:0000313" key="4">
    <source>
        <dbReference type="Proteomes" id="UP000675880"/>
    </source>
</evidence>
<dbReference type="Proteomes" id="UP000675880">
    <property type="component" value="Unassembled WGS sequence"/>
</dbReference>
<feature type="chain" id="PRO_5045590243" description="DUF4412 domain-containing protein" evidence="1">
    <location>
        <begin position="25"/>
        <end position="210"/>
    </location>
</feature>